<feature type="compositionally biased region" description="Polar residues" evidence="2">
    <location>
        <begin position="406"/>
        <end position="415"/>
    </location>
</feature>
<dbReference type="OrthoDB" id="244061at2759"/>
<dbReference type="HOGENOM" id="CLU_037356_0_0_1"/>
<protein>
    <submittedName>
        <fullName evidence="3">Uncharacterized protein</fullName>
    </submittedName>
</protein>
<keyword evidence="4" id="KW-1185">Reference proteome</keyword>
<evidence type="ECO:0000313" key="3">
    <source>
        <dbReference type="EMBL" id="KIJ26111.1"/>
    </source>
</evidence>
<evidence type="ECO:0000313" key="4">
    <source>
        <dbReference type="Proteomes" id="UP000054279"/>
    </source>
</evidence>
<reference evidence="3 4" key="1">
    <citation type="submission" date="2014-06" db="EMBL/GenBank/DDBJ databases">
        <title>Evolutionary Origins and Diversification of the Mycorrhizal Mutualists.</title>
        <authorList>
            <consortium name="DOE Joint Genome Institute"/>
            <consortium name="Mycorrhizal Genomics Consortium"/>
            <person name="Kohler A."/>
            <person name="Kuo A."/>
            <person name="Nagy L.G."/>
            <person name="Floudas D."/>
            <person name="Copeland A."/>
            <person name="Barry K.W."/>
            <person name="Cichocki N."/>
            <person name="Veneault-Fourrey C."/>
            <person name="LaButti K."/>
            <person name="Lindquist E.A."/>
            <person name="Lipzen A."/>
            <person name="Lundell T."/>
            <person name="Morin E."/>
            <person name="Murat C."/>
            <person name="Riley R."/>
            <person name="Ohm R."/>
            <person name="Sun H."/>
            <person name="Tunlid A."/>
            <person name="Henrissat B."/>
            <person name="Grigoriev I.V."/>
            <person name="Hibbett D.S."/>
            <person name="Martin F."/>
        </authorList>
    </citation>
    <scope>NUCLEOTIDE SEQUENCE [LARGE SCALE GENOMIC DNA]</scope>
    <source>
        <strain evidence="3 4">SS14</strain>
    </source>
</reference>
<name>A0A0C9UKV3_SPHS4</name>
<dbReference type="EMBL" id="KN837383">
    <property type="protein sequence ID" value="KIJ26111.1"/>
    <property type="molecule type" value="Genomic_DNA"/>
</dbReference>
<proteinExistence type="predicted"/>
<sequence>MPSAAETLQNCCHNEYHVEVGAIFGACFVYHPTGCERCSSYLEHLLEDIEQHPAKFSFSKDEIMKGLHEAWPHVSEYITALNDECITLEKELDDEKVDNRQLCSDMDDLEKKIPELEARILSLQLSPNLSERLMTPTNTTESRVGSAHPLTSPVKVSYSRKCSRKLDENEDFRNHVLKYDARPDHWLLHMWQALVGLHKNLMSVPNALRKDAAGYFLEEDVDVRINFETAFSGIDLNLLLPVFQQTRWITDSLTPLCIDSQITKGIKGKSQLESVKIPTGSDFLKLILDHCSLSKEQIYNKIVPYMIRDEEKRPLSAAAVEHAAYMALRNWESAHKKGKKPFTDTGQSRILAHAPHPAQLGQSSQQRLDTDLADYSNQCEPVIPYSEEPPSGELETEGNAPPLDGASSTLHNESTMDIDPELDDIYR</sequence>
<gene>
    <name evidence="3" type="ORF">M422DRAFT_272852</name>
</gene>
<organism evidence="3 4">
    <name type="scientific">Sphaerobolus stellatus (strain SS14)</name>
    <dbReference type="NCBI Taxonomy" id="990650"/>
    <lineage>
        <taxon>Eukaryota</taxon>
        <taxon>Fungi</taxon>
        <taxon>Dikarya</taxon>
        <taxon>Basidiomycota</taxon>
        <taxon>Agaricomycotina</taxon>
        <taxon>Agaricomycetes</taxon>
        <taxon>Phallomycetidae</taxon>
        <taxon>Geastrales</taxon>
        <taxon>Sphaerobolaceae</taxon>
        <taxon>Sphaerobolus</taxon>
    </lineage>
</organism>
<feature type="coiled-coil region" evidence="1">
    <location>
        <begin position="78"/>
        <end position="126"/>
    </location>
</feature>
<accession>A0A0C9UKV3</accession>
<keyword evidence="1" id="KW-0175">Coiled coil</keyword>
<feature type="region of interest" description="Disordered" evidence="2">
    <location>
        <begin position="381"/>
        <end position="427"/>
    </location>
</feature>
<feature type="compositionally biased region" description="Acidic residues" evidence="2">
    <location>
        <begin position="416"/>
        <end position="427"/>
    </location>
</feature>
<dbReference type="AlphaFoldDB" id="A0A0C9UKV3"/>
<dbReference type="Proteomes" id="UP000054279">
    <property type="component" value="Unassembled WGS sequence"/>
</dbReference>
<evidence type="ECO:0000256" key="1">
    <source>
        <dbReference type="SAM" id="Coils"/>
    </source>
</evidence>
<evidence type="ECO:0000256" key="2">
    <source>
        <dbReference type="SAM" id="MobiDB-lite"/>
    </source>
</evidence>